<feature type="compositionally biased region" description="Gly residues" evidence="6">
    <location>
        <begin position="470"/>
        <end position="479"/>
    </location>
</feature>
<dbReference type="InParanoid" id="K0K790"/>
<evidence type="ECO:0000256" key="5">
    <source>
        <dbReference type="ARBA" id="ARBA00023242"/>
    </source>
</evidence>
<sequence length="604" mass="67152">MKNKAHELAVLCQVDLAVIILGNNNSKFYEYSSVNSNELINKFQDKRFVHEIKAPSDYGDYETKSRVRGNKVSHTRNTSTNSFSMSIDEDDESEGEGENDEDEDDEDEEEEESKPAPKRRKKDNKKSTKITKQDNGPVSQPGSQQIPHAQPQSLLPPPNVGAITSQQDQQQQQQMPQQGQVPYQFYPPQYFPNAQQHPQGTPPMIQGTPPMMQGFYTQEGFQSLPIQQQQQIQQQFARGQYPQQFPFPPQQFPFQVQDQYSQHPQQQQQQQPPLPQQQQQQQQQVPPPPPFVKPDGTTSGSSTSSTPIIPNSKPASMNSPFTTSSTRARSLNNNINSRPILRVKIPLGENDKNNRDVKNGDSAKTVTAIETSKNDTRVPIERNNTNDDQKDSSDGKESSSNVEEKTPTTGESKNDENYRPGLGILSNKSTPISATLPSGLFSLPPPNPNPQYQNHFNNNSSNLNNNGNNNGTGGGGGGNFKPPLKINTGEQTPLTGGLPSRYVPDLFPSPSNFYSNEWNIPFGSGNTPYPNSALPQGGSNQLPNINNVGNNKFNKHSNLTNQDFNGPQSPLQNTPLRDYFKKKKDGDDDDKDFSSKKIKFGKPE</sequence>
<feature type="compositionally biased region" description="Polar residues" evidence="6">
    <location>
        <begin position="133"/>
        <end position="153"/>
    </location>
</feature>
<keyword evidence="8" id="KW-0396">Initiation factor</keyword>
<dbReference type="GO" id="GO:0003677">
    <property type="term" value="F:DNA binding"/>
    <property type="evidence" value="ECO:0007669"/>
    <property type="project" value="UniProtKB-KW"/>
</dbReference>
<feature type="compositionally biased region" description="Polar residues" evidence="6">
    <location>
        <begin position="75"/>
        <end position="85"/>
    </location>
</feature>
<name>K0K790_WICCF</name>
<feature type="compositionally biased region" description="Polar residues" evidence="6">
    <location>
        <begin position="215"/>
        <end position="225"/>
    </location>
</feature>
<feature type="region of interest" description="Disordered" evidence="6">
    <location>
        <begin position="529"/>
        <end position="604"/>
    </location>
</feature>
<feature type="compositionally biased region" description="Polar residues" evidence="6">
    <location>
        <begin position="529"/>
        <end position="543"/>
    </location>
</feature>
<evidence type="ECO:0000259" key="7">
    <source>
        <dbReference type="PROSITE" id="PS50066"/>
    </source>
</evidence>
<feature type="compositionally biased region" description="Basic and acidic residues" evidence="6">
    <location>
        <begin position="349"/>
        <end position="361"/>
    </location>
</feature>
<evidence type="ECO:0000256" key="1">
    <source>
        <dbReference type="ARBA" id="ARBA00004123"/>
    </source>
</evidence>
<keyword evidence="2" id="KW-0805">Transcription regulation</keyword>
<feature type="compositionally biased region" description="Low complexity" evidence="6">
    <location>
        <begin position="166"/>
        <end position="196"/>
    </location>
</feature>
<dbReference type="HOGENOM" id="CLU_452137_0_0_1"/>
<feature type="compositionally biased region" description="Low complexity" evidence="6">
    <location>
        <begin position="450"/>
        <end position="469"/>
    </location>
</feature>
<dbReference type="SUPFAM" id="SSF55455">
    <property type="entry name" value="SRF-like"/>
    <property type="match status" value="1"/>
</dbReference>
<feature type="compositionally biased region" description="Polar residues" evidence="6">
    <location>
        <begin position="559"/>
        <end position="575"/>
    </location>
</feature>
<dbReference type="GO" id="GO:0005634">
    <property type="term" value="C:nucleus"/>
    <property type="evidence" value="ECO:0007669"/>
    <property type="project" value="UniProtKB-SubCell"/>
</dbReference>
<feature type="region of interest" description="Disordered" evidence="6">
    <location>
        <begin position="59"/>
        <end position="501"/>
    </location>
</feature>
<keyword evidence="8" id="KW-0648">Protein biosynthesis</keyword>
<dbReference type="InterPro" id="IPR002100">
    <property type="entry name" value="TF_MADSbox"/>
</dbReference>
<dbReference type="InterPro" id="IPR036879">
    <property type="entry name" value="TF_MADSbox_sf"/>
</dbReference>
<evidence type="ECO:0000256" key="2">
    <source>
        <dbReference type="ARBA" id="ARBA00023015"/>
    </source>
</evidence>
<evidence type="ECO:0000256" key="3">
    <source>
        <dbReference type="ARBA" id="ARBA00023125"/>
    </source>
</evidence>
<proteinExistence type="predicted"/>
<dbReference type="PROSITE" id="PS50066">
    <property type="entry name" value="MADS_BOX_2"/>
    <property type="match status" value="1"/>
</dbReference>
<feature type="compositionally biased region" description="Polar residues" evidence="6">
    <location>
        <begin position="307"/>
        <end position="337"/>
    </location>
</feature>
<feature type="compositionally biased region" description="Low complexity" evidence="6">
    <location>
        <begin position="252"/>
        <end position="284"/>
    </location>
</feature>
<dbReference type="STRING" id="1206466.K0K790"/>
<reference evidence="8 9" key="1">
    <citation type="journal article" date="2012" name="Eukaryot. Cell">
        <title>Draft genome sequence of Wickerhamomyces ciferrii NRRL Y-1031 F-60-10.</title>
        <authorList>
            <person name="Schneider J."/>
            <person name="Andrea H."/>
            <person name="Blom J."/>
            <person name="Jaenicke S."/>
            <person name="Ruckert C."/>
            <person name="Schorsch C."/>
            <person name="Szczepanowski R."/>
            <person name="Farwick M."/>
            <person name="Goesmann A."/>
            <person name="Puhler A."/>
            <person name="Schaffer S."/>
            <person name="Tauch A."/>
            <person name="Kohler T."/>
            <person name="Brinkrolf K."/>
        </authorList>
    </citation>
    <scope>NUCLEOTIDE SEQUENCE [LARGE SCALE GENOMIC DNA]</scope>
    <source>
        <strain evidence="9">ATCC 14091 / BCRC 22168 / CBS 111 / JCM 3599 / NBRC 0793 / NRRL Y-1031 F-60-10</strain>
    </source>
</reference>
<evidence type="ECO:0000313" key="9">
    <source>
        <dbReference type="Proteomes" id="UP000009328"/>
    </source>
</evidence>
<comment type="subcellular location">
    <subcellularLocation>
        <location evidence="1">Nucleus</location>
    </subcellularLocation>
</comment>
<feature type="compositionally biased region" description="Low complexity" evidence="6">
    <location>
        <begin position="226"/>
        <end position="235"/>
    </location>
</feature>
<dbReference type="eggNOG" id="KOG0014">
    <property type="taxonomic scope" value="Eukaryota"/>
</dbReference>
<dbReference type="Proteomes" id="UP000009328">
    <property type="component" value="Unassembled WGS sequence"/>
</dbReference>
<evidence type="ECO:0000256" key="4">
    <source>
        <dbReference type="ARBA" id="ARBA00023163"/>
    </source>
</evidence>
<dbReference type="GO" id="GO:0045944">
    <property type="term" value="P:positive regulation of transcription by RNA polymerase II"/>
    <property type="evidence" value="ECO:0007669"/>
    <property type="project" value="UniProtKB-ARBA"/>
</dbReference>
<keyword evidence="9" id="KW-1185">Reference proteome</keyword>
<evidence type="ECO:0000313" key="8">
    <source>
        <dbReference type="EMBL" id="CCH40710.1"/>
    </source>
</evidence>
<keyword evidence="4" id="KW-0804">Transcription</keyword>
<feature type="domain" description="MADS-box" evidence="7">
    <location>
        <begin position="1"/>
        <end position="35"/>
    </location>
</feature>
<feature type="compositionally biased region" description="Low complexity" evidence="6">
    <location>
        <begin position="544"/>
        <end position="558"/>
    </location>
</feature>
<dbReference type="Gene3D" id="3.40.1810.10">
    <property type="entry name" value="Transcription factor, MADS-box"/>
    <property type="match status" value="1"/>
</dbReference>
<keyword evidence="5" id="KW-0539">Nucleus</keyword>
<dbReference type="GO" id="GO:0046983">
    <property type="term" value="F:protein dimerization activity"/>
    <property type="evidence" value="ECO:0007669"/>
    <property type="project" value="InterPro"/>
</dbReference>
<dbReference type="EMBL" id="CAIF01000003">
    <property type="protein sequence ID" value="CCH40710.1"/>
    <property type="molecule type" value="Genomic_DNA"/>
</dbReference>
<evidence type="ECO:0000256" key="6">
    <source>
        <dbReference type="SAM" id="MobiDB-lite"/>
    </source>
</evidence>
<dbReference type="AlphaFoldDB" id="K0K790"/>
<feature type="compositionally biased region" description="Basic residues" evidence="6">
    <location>
        <begin position="116"/>
        <end position="129"/>
    </location>
</feature>
<protein>
    <submittedName>
        <fullName evidence="8">Translation initiation factor IF-2</fullName>
    </submittedName>
</protein>
<keyword evidence="3" id="KW-0238">DNA-binding</keyword>
<feature type="compositionally biased region" description="Polar residues" evidence="6">
    <location>
        <begin position="426"/>
        <end position="436"/>
    </location>
</feature>
<feature type="compositionally biased region" description="Low complexity" evidence="6">
    <location>
        <begin position="296"/>
        <end position="306"/>
    </location>
</feature>
<accession>K0K790</accession>
<gene>
    <name evidence="8" type="ORF">BN7_244</name>
</gene>
<feature type="compositionally biased region" description="Polar residues" evidence="6">
    <location>
        <begin position="362"/>
        <end position="371"/>
    </location>
</feature>
<feature type="compositionally biased region" description="Basic and acidic residues" evidence="6">
    <location>
        <begin position="372"/>
        <end position="418"/>
    </location>
</feature>
<dbReference type="GO" id="GO:0003743">
    <property type="term" value="F:translation initiation factor activity"/>
    <property type="evidence" value="ECO:0007669"/>
    <property type="project" value="UniProtKB-KW"/>
</dbReference>
<comment type="caution">
    <text evidence="8">The sequence shown here is derived from an EMBL/GenBank/DDBJ whole genome shotgun (WGS) entry which is preliminary data.</text>
</comment>
<feature type="compositionally biased region" description="Acidic residues" evidence="6">
    <location>
        <begin position="87"/>
        <end position="112"/>
    </location>
</feature>
<organism evidence="8 9">
    <name type="scientific">Wickerhamomyces ciferrii (strain ATCC 14091 / BCRC 22168 / CBS 111 / JCM 3599 / NBRC 0793 / NRRL Y-1031 F-60-10)</name>
    <name type="common">Yeast</name>
    <name type="synonym">Pichia ciferrii</name>
    <dbReference type="NCBI Taxonomy" id="1206466"/>
    <lineage>
        <taxon>Eukaryota</taxon>
        <taxon>Fungi</taxon>
        <taxon>Dikarya</taxon>
        <taxon>Ascomycota</taxon>
        <taxon>Saccharomycotina</taxon>
        <taxon>Saccharomycetes</taxon>
        <taxon>Phaffomycetales</taxon>
        <taxon>Wickerhamomycetaceae</taxon>
        <taxon>Wickerhamomyces</taxon>
    </lineage>
</organism>